<feature type="chain" id="PRO_5022808445" description="Outer membrane protein beta-barrel domain-containing protein" evidence="1">
    <location>
        <begin position="22"/>
        <end position="215"/>
    </location>
</feature>
<feature type="signal peptide" evidence="1">
    <location>
        <begin position="1"/>
        <end position="21"/>
    </location>
</feature>
<evidence type="ECO:0000313" key="2">
    <source>
        <dbReference type="EMBL" id="QEC77106.1"/>
    </source>
</evidence>
<accession>A0A5B8W2J4</accession>
<proteinExistence type="predicted"/>
<sequence length="215" mass="23825">MKLPAGLVLVFLFCCALKTQAQSSGPLIRIGTMQPTANLLDSNLSRGSFRVNIGYGKVFAGGHSGFDITGFADVMNYNFYFDDDYKRFEGTTLYTGIAITPHYCINPESDVQVAVALSIKGGYNVGYGDVYRYSEPRDDYTEKLEGKSTNAGYTFAYSPMITFSIPIEHASVGLELGYDSSNYGAGINRLRSKYYAPIKYNSGYLFIGVFFRLHH</sequence>
<name>A0A5B8W2J4_9SPHI</name>
<protein>
    <recommendedName>
        <fullName evidence="4">Outer membrane protein beta-barrel domain-containing protein</fullName>
    </recommendedName>
</protein>
<dbReference type="EMBL" id="CP042437">
    <property type="protein sequence ID" value="QEC77106.1"/>
    <property type="molecule type" value="Genomic_DNA"/>
</dbReference>
<dbReference type="KEGG" id="mgk:FSB76_14555"/>
<evidence type="ECO:0000313" key="3">
    <source>
        <dbReference type="Proteomes" id="UP000321362"/>
    </source>
</evidence>
<keyword evidence="3" id="KW-1185">Reference proteome</keyword>
<keyword evidence="1" id="KW-0732">Signal</keyword>
<gene>
    <name evidence="2" type="ORF">FSB76_14555</name>
</gene>
<dbReference type="OrthoDB" id="795483at2"/>
<evidence type="ECO:0000256" key="1">
    <source>
        <dbReference type="SAM" id="SignalP"/>
    </source>
</evidence>
<dbReference type="RefSeq" id="WP_147054501.1">
    <property type="nucleotide sequence ID" value="NZ_CP042437.1"/>
</dbReference>
<reference evidence="2 3" key="1">
    <citation type="journal article" date="2013" name="J. Microbiol.">
        <title>Mucilaginibacter ginsenosidivorax sp. nov., with ginsenoside converting activity isolated from sediment.</title>
        <authorList>
            <person name="Kim J.K."/>
            <person name="Choi T.E."/>
            <person name="Liu Q.M."/>
            <person name="Park H.Y."/>
            <person name="Yi T.H."/>
            <person name="Yoon M.H."/>
            <person name="Kim S.C."/>
            <person name="Im W.T."/>
        </authorList>
    </citation>
    <scope>NUCLEOTIDE SEQUENCE [LARGE SCALE GENOMIC DNA]</scope>
    <source>
        <strain evidence="2 3">KHI28</strain>
    </source>
</reference>
<organism evidence="2 3">
    <name type="scientific">Mucilaginibacter ginsenosidivorax</name>
    <dbReference type="NCBI Taxonomy" id="862126"/>
    <lineage>
        <taxon>Bacteria</taxon>
        <taxon>Pseudomonadati</taxon>
        <taxon>Bacteroidota</taxon>
        <taxon>Sphingobacteriia</taxon>
        <taxon>Sphingobacteriales</taxon>
        <taxon>Sphingobacteriaceae</taxon>
        <taxon>Mucilaginibacter</taxon>
    </lineage>
</organism>
<dbReference type="AlphaFoldDB" id="A0A5B8W2J4"/>
<dbReference type="Proteomes" id="UP000321362">
    <property type="component" value="Chromosome"/>
</dbReference>
<evidence type="ECO:0008006" key="4">
    <source>
        <dbReference type="Google" id="ProtNLM"/>
    </source>
</evidence>